<evidence type="ECO:0000256" key="1">
    <source>
        <dbReference type="ARBA" id="ARBA00001958"/>
    </source>
</evidence>
<gene>
    <name evidence="15" type="primary">IMPDH2_1</name>
    <name evidence="15" type="ORF">Ciccas_003235</name>
</gene>
<evidence type="ECO:0000256" key="8">
    <source>
        <dbReference type="ARBA" id="ARBA00023027"/>
    </source>
</evidence>
<evidence type="ECO:0000313" key="15">
    <source>
        <dbReference type="EMBL" id="KAL3318108.1"/>
    </source>
</evidence>
<dbReference type="CDD" id="cd04601">
    <property type="entry name" value="CBS_pair_IMPDH"/>
    <property type="match status" value="1"/>
</dbReference>
<comment type="catalytic activity">
    <reaction evidence="10 13">
        <text>IMP + NAD(+) + H2O = XMP + NADH + H(+)</text>
        <dbReference type="Rhea" id="RHEA:11708"/>
        <dbReference type="ChEBI" id="CHEBI:15377"/>
        <dbReference type="ChEBI" id="CHEBI:15378"/>
        <dbReference type="ChEBI" id="CHEBI:57464"/>
        <dbReference type="ChEBI" id="CHEBI:57540"/>
        <dbReference type="ChEBI" id="CHEBI:57945"/>
        <dbReference type="ChEBI" id="CHEBI:58053"/>
        <dbReference type="EC" id="1.1.1.205"/>
    </reaction>
</comment>
<dbReference type="GO" id="GO:0046872">
    <property type="term" value="F:metal ion binding"/>
    <property type="evidence" value="ECO:0007669"/>
    <property type="project" value="UniProtKB-KW"/>
</dbReference>
<dbReference type="FunFam" id="3.20.20.70:FF:000364">
    <property type="entry name" value="Inosine-5'-monophosphate dehydrogenase 2"/>
    <property type="match status" value="1"/>
</dbReference>
<evidence type="ECO:0000256" key="9">
    <source>
        <dbReference type="ARBA" id="ARBA00023122"/>
    </source>
</evidence>
<protein>
    <recommendedName>
        <fullName evidence="13">Inosine-5'-monophosphate dehydrogenase</fullName>
        <ecNumber evidence="13">1.1.1.205</ecNumber>
    </recommendedName>
</protein>
<dbReference type="InterPro" id="IPR046342">
    <property type="entry name" value="CBS_dom_sf"/>
</dbReference>
<dbReference type="Gene3D" id="3.20.20.70">
    <property type="entry name" value="Aldolase class I"/>
    <property type="match status" value="1"/>
</dbReference>
<dbReference type="InterPro" id="IPR000644">
    <property type="entry name" value="CBS_dom"/>
</dbReference>
<keyword evidence="3 13" id="KW-0479">Metal-binding</keyword>
<dbReference type="InterPro" id="IPR005990">
    <property type="entry name" value="IMP_DH"/>
</dbReference>
<keyword evidence="7 12" id="KW-0560">Oxidoreductase</keyword>
<dbReference type="EMBL" id="JBJKFK010000286">
    <property type="protein sequence ID" value="KAL3318108.1"/>
    <property type="molecule type" value="Genomic_DNA"/>
</dbReference>
<keyword evidence="16" id="KW-1185">Reference proteome</keyword>
<dbReference type="PANTHER" id="PTHR11911">
    <property type="entry name" value="INOSINE-5-MONOPHOSPHATE DEHYDROGENASE RELATED"/>
    <property type="match status" value="1"/>
</dbReference>
<evidence type="ECO:0000256" key="10">
    <source>
        <dbReference type="ARBA" id="ARBA00048028"/>
    </source>
</evidence>
<evidence type="ECO:0000256" key="12">
    <source>
        <dbReference type="RuleBase" id="RU003927"/>
    </source>
</evidence>
<evidence type="ECO:0000256" key="4">
    <source>
        <dbReference type="ARBA" id="ARBA00022749"/>
    </source>
</evidence>
<comment type="caution">
    <text evidence="15">The sequence shown here is derived from an EMBL/GenBank/DDBJ whole genome shotgun (WGS) entry which is preliminary data.</text>
</comment>
<evidence type="ECO:0000256" key="2">
    <source>
        <dbReference type="ARBA" id="ARBA00005502"/>
    </source>
</evidence>
<evidence type="ECO:0000256" key="13">
    <source>
        <dbReference type="RuleBase" id="RU003928"/>
    </source>
</evidence>
<dbReference type="SMART" id="SM01240">
    <property type="entry name" value="IMPDH"/>
    <property type="match status" value="1"/>
</dbReference>
<evidence type="ECO:0000256" key="3">
    <source>
        <dbReference type="ARBA" id="ARBA00022723"/>
    </source>
</evidence>
<dbReference type="CDD" id="cd00381">
    <property type="entry name" value="IMPDH"/>
    <property type="match status" value="1"/>
</dbReference>
<evidence type="ECO:0000256" key="5">
    <source>
        <dbReference type="ARBA" id="ARBA00022755"/>
    </source>
</evidence>
<comment type="similarity">
    <text evidence="2 12">Belongs to the IMPDH/GMPR family.</text>
</comment>
<dbReference type="InterPro" id="IPR001093">
    <property type="entry name" value="IMP_DH_GMPRt"/>
</dbReference>
<comment type="pathway">
    <text evidence="13">Purine metabolism; XMP biosynthesis via de novo pathway; XMP from IMP: step 1/1.</text>
</comment>
<reference evidence="15 16" key="1">
    <citation type="submission" date="2024-11" db="EMBL/GenBank/DDBJ databases">
        <title>Adaptive evolution of stress response genes in parasites aligns with host niche diversity.</title>
        <authorList>
            <person name="Hahn C."/>
            <person name="Resl P."/>
        </authorList>
    </citation>
    <scope>NUCLEOTIDE SEQUENCE [LARGE SCALE GENOMIC DNA]</scope>
    <source>
        <strain evidence="15">EGGRZ-B1_66</strain>
        <tissue evidence="15">Body</tissue>
    </source>
</reference>
<dbReference type="PROSITE" id="PS00487">
    <property type="entry name" value="IMP_DH_GMP_RED"/>
    <property type="match status" value="1"/>
</dbReference>
<dbReference type="SUPFAM" id="SSF54631">
    <property type="entry name" value="CBS-domain pair"/>
    <property type="match status" value="1"/>
</dbReference>
<keyword evidence="6 13" id="KW-0630">Potassium</keyword>
<evidence type="ECO:0000259" key="14">
    <source>
        <dbReference type="PROSITE" id="PS51371"/>
    </source>
</evidence>
<sequence>MPLYSDFIILPGFVDFSIDSIDLSTKLTKNITLKLPLISSPMDTVTESQMAIAMGLSGGIGFVHHNCEIDAQVKEVRLVKKYEQGFIMDPIVKGPNDKVKEIFDLRLTKGFSGIPITDTGLVGGKLLGLVTLRDIDFIDEPDRDMPLSEVMTPFSDLITGPAGITLKAANKLLQTNKKGKLPIINENKELMSIISRTDLKKHRNFPYASKDEKKQLMVGAAISTHSDAYTRFEALKNANTDVFVLDSSQGNSIFQIDMIKRIKANYPETQIIAGNVVTQAQAKNLIDAGADALRVGMGSGSICITQEVCAVGRSQATAVYKVSEYAARHSLPVVADGGIQNVGHLIKALSLGASTCMMGGLLAGTNEAPGDYFFADGVKLKKYRGQ</sequence>
<dbReference type="Pfam" id="PF00571">
    <property type="entry name" value="CBS"/>
    <property type="match status" value="2"/>
</dbReference>
<dbReference type="InterPro" id="IPR015875">
    <property type="entry name" value="IMP_DH/GMP_Rdtase_CS"/>
</dbReference>
<accession>A0ABD2QEY1</accession>
<keyword evidence="8 13" id="KW-0520">NAD</keyword>
<dbReference type="EC" id="1.1.1.205" evidence="13"/>
<evidence type="ECO:0000313" key="16">
    <source>
        <dbReference type="Proteomes" id="UP001626550"/>
    </source>
</evidence>
<dbReference type="PANTHER" id="PTHR11911:SF111">
    <property type="entry name" value="INOSINE-5'-MONOPHOSPHATE DEHYDROGENASE"/>
    <property type="match status" value="1"/>
</dbReference>
<organism evidence="15 16">
    <name type="scientific">Cichlidogyrus casuarinus</name>
    <dbReference type="NCBI Taxonomy" id="1844966"/>
    <lineage>
        <taxon>Eukaryota</taxon>
        <taxon>Metazoa</taxon>
        <taxon>Spiralia</taxon>
        <taxon>Lophotrochozoa</taxon>
        <taxon>Platyhelminthes</taxon>
        <taxon>Monogenea</taxon>
        <taxon>Monopisthocotylea</taxon>
        <taxon>Dactylogyridea</taxon>
        <taxon>Ancyrocephalidae</taxon>
        <taxon>Cichlidogyrus</taxon>
    </lineage>
</organism>
<dbReference type="InterPro" id="IPR013785">
    <property type="entry name" value="Aldolase_TIM"/>
</dbReference>
<keyword evidence="9 11" id="KW-0129">CBS domain</keyword>
<evidence type="ECO:0000256" key="7">
    <source>
        <dbReference type="ARBA" id="ARBA00023002"/>
    </source>
</evidence>
<dbReference type="Pfam" id="PF00478">
    <property type="entry name" value="IMPDH"/>
    <property type="match status" value="1"/>
</dbReference>
<dbReference type="NCBIfam" id="TIGR01302">
    <property type="entry name" value="IMP_dehydrog"/>
    <property type="match status" value="1"/>
</dbReference>
<evidence type="ECO:0000256" key="6">
    <source>
        <dbReference type="ARBA" id="ARBA00022958"/>
    </source>
</evidence>
<keyword evidence="5 13" id="KW-0658">Purine biosynthesis</keyword>
<proteinExistence type="inferred from homology"/>
<dbReference type="PROSITE" id="PS51371">
    <property type="entry name" value="CBS"/>
    <property type="match status" value="2"/>
</dbReference>
<feature type="domain" description="CBS" evidence="14">
    <location>
        <begin position="151"/>
        <end position="212"/>
    </location>
</feature>
<feature type="domain" description="CBS" evidence="14">
    <location>
        <begin position="86"/>
        <end position="145"/>
    </location>
</feature>
<dbReference type="SMART" id="SM00116">
    <property type="entry name" value="CBS"/>
    <property type="match status" value="2"/>
</dbReference>
<comment type="cofactor">
    <cofactor evidence="1">
        <name>K(+)</name>
        <dbReference type="ChEBI" id="CHEBI:29103"/>
    </cofactor>
</comment>
<keyword evidence="4 13" id="KW-0332">GMP biosynthesis</keyword>
<dbReference type="AlphaFoldDB" id="A0ABD2QEY1"/>
<name>A0ABD2QEY1_9PLAT</name>
<dbReference type="GO" id="GO:0006177">
    <property type="term" value="P:GMP biosynthetic process"/>
    <property type="evidence" value="ECO:0007669"/>
    <property type="project" value="UniProtKB-KW"/>
</dbReference>
<evidence type="ECO:0000256" key="11">
    <source>
        <dbReference type="PROSITE-ProRule" id="PRU00703"/>
    </source>
</evidence>
<dbReference type="GO" id="GO:0003938">
    <property type="term" value="F:IMP dehydrogenase activity"/>
    <property type="evidence" value="ECO:0007669"/>
    <property type="project" value="UniProtKB-EC"/>
</dbReference>
<dbReference type="SUPFAM" id="SSF51412">
    <property type="entry name" value="Inosine monophosphate dehydrogenase (IMPDH)"/>
    <property type="match status" value="1"/>
</dbReference>
<dbReference type="Proteomes" id="UP001626550">
    <property type="component" value="Unassembled WGS sequence"/>
</dbReference>